<reference evidence="2 3" key="1">
    <citation type="submission" date="2019-11" db="EMBL/GenBank/DDBJ databases">
        <title>Comparative genomics of hydrocarbon-degrading Desulfosarcina strains.</title>
        <authorList>
            <person name="Watanabe M."/>
            <person name="Kojima H."/>
            <person name="Fukui M."/>
        </authorList>
    </citation>
    <scope>NUCLEOTIDE SEQUENCE [LARGE SCALE GENOMIC DNA]</scope>
    <source>
        <strain evidence="2 3">PL12</strain>
    </source>
</reference>
<sequence>MFGSVFLEVAIGISFIYFLLSLVCTTLNEMLSQILGMRAKNLELGLKRILSDERLRTAFYRHPLIRSLGRTPAAGQPVRPSYIPPQTFSMVMMDVVADQVKTAAGPDGSHARTDSFDRWRHTVSRLEQEDIKRVLSGFLDVSDRKVEKIRTHLEMWFDDVMDRVSGTYKRKTQAILLALALGLCVVVNADTIEIARTLWNAPVIRQGVVAAAEKQAQPPAAREKASLGELTGQLNALNLPLGWRLDNLPQGWQWLTKIIGLMVTALAVSLGAPFWFDLLNRFVRVRSSVKPVPRKGSP</sequence>
<name>A0A5K7YJF0_9BACT</name>
<keyword evidence="3" id="KW-1185">Reference proteome</keyword>
<evidence type="ECO:0000313" key="2">
    <source>
        <dbReference type="EMBL" id="BBO68535.1"/>
    </source>
</evidence>
<keyword evidence="1" id="KW-0812">Transmembrane</keyword>
<dbReference type="AlphaFoldDB" id="A0A5K7YJF0"/>
<dbReference type="RefSeq" id="WP_155316686.1">
    <property type="nucleotide sequence ID" value="NZ_AP021874.1"/>
</dbReference>
<proteinExistence type="predicted"/>
<gene>
    <name evidence="2" type="ORF">DSCA_24650</name>
</gene>
<evidence type="ECO:0000256" key="1">
    <source>
        <dbReference type="SAM" id="Phobius"/>
    </source>
</evidence>
<dbReference type="KEGG" id="dalk:DSCA_24650"/>
<protein>
    <submittedName>
        <fullName evidence="2">Uncharacterized protein</fullName>
    </submittedName>
</protein>
<accession>A0A5K7YJF0</accession>
<dbReference type="Proteomes" id="UP000427906">
    <property type="component" value="Chromosome"/>
</dbReference>
<dbReference type="OrthoDB" id="6286374at2"/>
<keyword evidence="1" id="KW-1133">Transmembrane helix</keyword>
<feature type="transmembrane region" description="Helical" evidence="1">
    <location>
        <begin position="174"/>
        <end position="192"/>
    </location>
</feature>
<dbReference type="EMBL" id="AP021874">
    <property type="protein sequence ID" value="BBO68535.1"/>
    <property type="molecule type" value="Genomic_DNA"/>
</dbReference>
<keyword evidence="1" id="KW-0472">Membrane</keyword>
<evidence type="ECO:0000313" key="3">
    <source>
        <dbReference type="Proteomes" id="UP000427906"/>
    </source>
</evidence>
<feature type="transmembrane region" description="Helical" evidence="1">
    <location>
        <begin position="254"/>
        <end position="276"/>
    </location>
</feature>
<feature type="transmembrane region" description="Helical" evidence="1">
    <location>
        <begin position="6"/>
        <end position="28"/>
    </location>
</feature>
<organism evidence="2 3">
    <name type="scientific">Desulfosarcina alkanivorans</name>
    <dbReference type="NCBI Taxonomy" id="571177"/>
    <lineage>
        <taxon>Bacteria</taxon>
        <taxon>Pseudomonadati</taxon>
        <taxon>Thermodesulfobacteriota</taxon>
        <taxon>Desulfobacteria</taxon>
        <taxon>Desulfobacterales</taxon>
        <taxon>Desulfosarcinaceae</taxon>
        <taxon>Desulfosarcina</taxon>
    </lineage>
</organism>